<keyword evidence="3" id="KW-1185">Reference proteome</keyword>
<proteinExistence type="predicted"/>
<feature type="transmembrane region" description="Helical" evidence="1">
    <location>
        <begin position="62"/>
        <end position="80"/>
    </location>
</feature>
<dbReference type="EMBL" id="LN890280">
    <property type="protein sequence ID" value="CUR51329.1"/>
    <property type="molecule type" value="Genomic_DNA"/>
</dbReference>
<protein>
    <submittedName>
        <fullName evidence="2">Uncharacterized protein</fullName>
    </submittedName>
</protein>
<evidence type="ECO:0000256" key="1">
    <source>
        <dbReference type="SAM" id="Phobius"/>
    </source>
</evidence>
<organism evidence="2 3">
    <name type="scientific">Nitrosotalea devaniterrae</name>
    <dbReference type="NCBI Taxonomy" id="1078905"/>
    <lineage>
        <taxon>Archaea</taxon>
        <taxon>Nitrososphaerota</taxon>
        <taxon>Nitrososphaeria</taxon>
        <taxon>Nitrosotaleales</taxon>
        <taxon>Nitrosotaleaceae</taxon>
        <taxon>Nitrosotalea</taxon>
    </lineage>
</organism>
<name>A0A128A1T9_9ARCH</name>
<keyword evidence="1" id="KW-1133">Transmembrane helix</keyword>
<dbReference type="Proteomes" id="UP000196239">
    <property type="component" value="Chromosome 1"/>
</dbReference>
<dbReference type="AlphaFoldDB" id="A0A128A1T9"/>
<keyword evidence="1" id="KW-0472">Membrane</keyword>
<dbReference type="KEGG" id="ndv:NDEV_0564"/>
<feature type="transmembrane region" description="Helical" evidence="1">
    <location>
        <begin position="20"/>
        <end position="42"/>
    </location>
</feature>
<evidence type="ECO:0000313" key="2">
    <source>
        <dbReference type="EMBL" id="CUR51329.1"/>
    </source>
</evidence>
<evidence type="ECO:0000313" key="3">
    <source>
        <dbReference type="Proteomes" id="UP000196239"/>
    </source>
</evidence>
<keyword evidence="1" id="KW-0812">Transmembrane</keyword>
<sequence length="353" mass="41597">MLCNVNITNKNFVITHYTTVINYLVVRFIITTNATQFVLLTLSHLSKYPEIMSSIKRDLGSFFPLELSIFLIILFSRLIVIGSRMSYTSQVYYLSSTHWVLVYSKEQHNYQIMKFLKENGPSEFGLISKHLDKNRLGYKKTKGLAKKLNTLVRQHKIKKKEQKPYPVYSIIEDQDLDFAIAGDQFREQTMNMSFGFGNMNENYWKNDAKLYSKDNPETKFVKIMVTRYGFYVFASLLKNLDYWIKKTDGSKEQINFRKIWLDHALDFPKMQETIFNSFLDQLTEGHVKEPGIPKNKKIAKKKINKIKKSINELYPKLSQLIDVYEHYYEEESGMTNRLKNYPGYKKQMGSFKL</sequence>
<gene>
    <name evidence="2" type="ORF">NDEV_0564</name>
</gene>
<accession>A0A128A1T9</accession>
<reference evidence="3" key="1">
    <citation type="submission" date="2015-10" db="EMBL/GenBank/DDBJ databases">
        <authorList>
            <person name="Lehtovirta-Morley L.E."/>
            <person name="Vieille C."/>
        </authorList>
    </citation>
    <scope>NUCLEOTIDE SEQUENCE [LARGE SCALE GENOMIC DNA]</scope>
</reference>